<dbReference type="GeneID" id="20815798"/>
<dbReference type="PANTHER" id="PTHR44329">
    <property type="entry name" value="SERINE/THREONINE-PROTEIN KINASE TNNI3K-RELATED"/>
    <property type="match status" value="1"/>
</dbReference>
<keyword evidence="2" id="KW-0812">Transmembrane</keyword>
<dbReference type="VEuPathDB" id="FungiDB:H257_13802"/>
<feature type="compositionally biased region" description="Polar residues" evidence="1">
    <location>
        <begin position="188"/>
        <end position="202"/>
    </location>
</feature>
<evidence type="ECO:0000313" key="4">
    <source>
        <dbReference type="EMBL" id="ETV70704.1"/>
    </source>
</evidence>
<dbReference type="PROSITE" id="PS50011">
    <property type="entry name" value="PROTEIN_KINASE_DOM"/>
    <property type="match status" value="1"/>
</dbReference>
<dbReference type="EMBL" id="KI913164">
    <property type="protein sequence ID" value="ETV70704.1"/>
    <property type="molecule type" value="Genomic_DNA"/>
</dbReference>
<evidence type="ECO:0000256" key="2">
    <source>
        <dbReference type="SAM" id="Phobius"/>
    </source>
</evidence>
<dbReference type="GO" id="GO:0004674">
    <property type="term" value="F:protein serine/threonine kinase activity"/>
    <property type="evidence" value="ECO:0007669"/>
    <property type="project" value="TreeGrafter"/>
</dbReference>
<dbReference type="InterPro" id="IPR011009">
    <property type="entry name" value="Kinase-like_dom_sf"/>
</dbReference>
<keyword evidence="2" id="KW-1133">Transmembrane helix</keyword>
<reference evidence="4" key="1">
    <citation type="submission" date="2013-12" db="EMBL/GenBank/DDBJ databases">
        <title>The Genome Sequence of Aphanomyces astaci APO3.</title>
        <authorList>
            <consortium name="The Broad Institute Genomics Platform"/>
            <person name="Russ C."/>
            <person name="Tyler B."/>
            <person name="van West P."/>
            <person name="Dieguez-Uribeondo J."/>
            <person name="Young S.K."/>
            <person name="Zeng Q."/>
            <person name="Gargeya S."/>
            <person name="Fitzgerald M."/>
            <person name="Abouelleil A."/>
            <person name="Alvarado L."/>
            <person name="Chapman S.B."/>
            <person name="Gainer-Dewar J."/>
            <person name="Goldberg J."/>
            <person name="Griggs A."/>
            <person name="Gujja S."/>
            <person name="Hansen M."/>
            <person name="Howarth C."/>
            <person name="Imamovic A."/>
            <person name="Ireland A."/>
            <person name="Larimer J."/>
            <person name="McCowan C."/>
            <person name="Murphy C."/>
            <person name="Pearson M."/>
            <person name="Poon T.W."/>
            <person name="Priest M."/>
            <person name="Roberts A."/>
            <person name="Saif S."/>
            <person name="Shea T."/>
            <person name="Sykes S."/>
            <person name="Wortman J."/>
            <person name="Nusbaum C."/>
            <person name="Birren B."/>
        </authorList>
    </citation>
    <scope>NUCLEOTIDE SEQUENCE [LARGE SCALE GENOMIC DNA]</scope>
    <source>
        <strain evidence="4">APO3</strain>
    </source>
</reference>
<organism evidence="4">
    <name type="scientific">Aphanomyces astaci</name>
    <name type="common">Crayfish plague agent</name>
    <dbReference type="NCBI Taxonomy" id="112090"/>
    <lineage>
        <taxon>Eukaryota</taxon>
        <taxon>Sar</taxon>
        <taxon>Stramenopiles</taxon>
        <taxon>Oomycota</taxon>
        <taxon>Saprolegniomycetes</taxon>
        <taxon>Saprolegniales</taxon>
        <taxon>Verrucalvaceae</taxon>
        <taxon>Aphanomyces</taxon>
    </lineage>
</organism>
<keyword evidence="4" id="KW-0808">Transferase</keyword>
<dbReference type="Pfam" id="PF00069">
    <property type="entry name" value="Pkinase"/>
    <property type="match status" value="1"/>
</dbReference>
<feature type="region of interest" description="Disordered" evidence="1">
    <location>
        <begin position="182"/>
        <end position="202"/>
    </location>
</feature>
<dbReference type="Gene3D" id="3.30.200.20">
    <property type="entry name" value="Phosphorylase Kinase, domain 1"/>
    <property type="match status" value="1"/>
</dbReference>
<dbReference type="STRING" id="112090.W4FV78"/>
<dbReference type="PANTHER" id="PTHR44329:SF214">
    <property type="entry name" value="PROTEIN KINASE DOMAIN-CONTAINING PROTEIN"/>
    <property type="match status" value="1"/>
</dbReference>
<proteinExistence type="predicted"/>
<dbReference type="InterPro" id="IPR051681">
    <property type="entry name" value="Ser/Thr_Kinases-Pseudokinases"/>
</dbReference>
<protein>
    <submittedName>
        <fullName evidence="4">TKL protein kinase</fullName>
    </submittedName>
</protein>
<dbReference type="Gene3D" id="1.10.510.10">
    <property type="entry name" value="Transferase(Phosphotransferase) domain 1"/>
    <property type="match status" value="1"/>
</dbReference>
<sequence>MAFDSCGNFIASIVKNTVASELCTYLKTVGDRKVNSTLMQSVDCRDLTCDQSLLSHDASFASIANCAVLDVATGTNVEMSKFSSLCGNVRASLTPTTFTPSSSHSAAPTTSSTPSYVAPGATASPAATTIYNTSSSSTVTIVIVVAAAVVMILLGAMLWQRYRQTTTIPSKQLDPRAFVMLDEPPPSTVDSNGTKQPSSPAESTSLTLLADLKNVDMGALALFRVRRSDVTLIQSYRHRGAQYHIRRAEYLGQAVALTSCRDSHHIPSFVAEMKLLSTLDCPNIVRFVGVWWGTYTSDLTLVTEFMVGGTLREALARSSSTLFFSHTFQLSWQQKLTIARHIVDGLVYLHSLDTKVLHRDLTSHHVLLTVSSPSSSLPSCSQSLQPSSVVAKLHGFHRSRPVQCDDLTLTAGVGTLVYAAPEVLQGGYYDDRADMFSLGVVLSELDTEEMPYYENLQMSCGGKPPLSNAELSVGIMTGSLEPTFSRDCPAWYVALARDCLQLDPHLRPSASKVAYRMRVQK</sequence>
<feature type="region of interest" description="Disordered" evidence="1">
    <location>
        <begin position="96"/>
        <end position="116"/>
    </location>
</feature>
<evidence type="ECO:0000256" key="1">
    <source>
        <dbReference type="SAM" id="MobiDB-lite"/>
    </source>
</evidence>
<gene>
    <name evidence="4" type="ORF">H257_13802</name>
</gene>
<evidence type="ECO:0000259" key="3">
    <source>
        <dbReference type="PROSITE" id="PS50011"/>
    </source>
</evidence>
<dbReference type="OrthoDB" id="75710at2759"/>
<name>W4FV78_APHAT</name>
<feature type="domain" description="Protein kinase" evidence="3">
    <location>
        <begin position="209"/>
        <end position="519"/>
    </location>
</feature>
<dbReference type="InterPro" id="IPR000719">
    <property type="entry name" value="Prot_kinase_dom"/>
</dbReference>
<dbReference type="GO" id="GO:0005524">
    <property type="term" value="F:ATP binding"/>
    <property type="evidence" value="ECO:0007669"/>
    <property type="project" value="InterPro"/>
</dbReference>
<accession>W4FV78</accession>
<dbReference type="SUPFAM" id="SSF56112">
    <property type="entry name" value="Protein kinase-like (PK-like)"/>
    <property type="match status" value="1"/>
</dbReference>
<keyword evidence="2" id="KW-0472">Membrane</keyword>
<dbReference type="AlphaFoldDB" id="W4FV78"/>
<feature type="transmembrane region" description="Helical" evidence="2">
    <location>
        <begin position="139"/>
        <end position="159"/>
    </location>
</feature>
<dbReference type="RefSeq" id="XP_009839768.1">
    <property type="nucleotide sequence ID" value="XM_009841466.1"/>
</dbReference>
<keyword evidence="4" id="KW-0418">Kinase</keyword>